<reference evidence="2 3" key="1">
    <citation type="submission" date="2015-08" db="EMBL/GenBank/DDBJ databases">
        <authorList>
            <person name="Babu N.S."/>
            <person name="Beckwith C.J."/>
            <person name="Beseler K.G."/>
            <person name="Brison A."/>
            <person name="Carone J.V."/>
            <person name="Caskin T.P."/>
            <person name="Diamond M."/>
            <person name="Durham M.E."/>
            <person name="Foxe J.M."/>
            <person name="Go M."/>
            <person name="Henderson B.A."/>
            <person name="Jones I.B."/>
            <person name="McGettigan J.A."/>
            <person name="Micheletti S.J."/>
            <person name="Nasrallah M.E."/>
            <person name="Ortiz D."/>
            <person name="Piller C.R."/>
            <person name="Privatt S.R."/>
            <person name="Schneider S.L."/>
            <person name="Sharp S."/>
            <person name="Smith T.C."/>
            <person name="Stanton J.D."/>
            <person name="Ullery H.E."/>
            <person name="Wilson R.J."/>
            <person name="Serrano M.G."/>
            <person name="Buck G."/>
            <person name="Lee V."/>
            <person name="Wang Y."/>
            <person name="Carvalho R."/>
            <person name="Voegtly L."/>
            <person name="Shi R."/>
            <person name="Duckworth R."/>
            <person name="Johnson A."/>
            <person name="Loviza R."/>
            <person name="Walstead R."/>
            <person name="Shah Z."/>
            <person name="Kiflezghi M."/>
            <person name="Wade K."/>
            <person name="Ball S.L."/>
            <person name="Bradley K.W."/>
            <person name="Asai D.J."/>
            <person name="Bowman C.A."/>
            <person name="Russell D.A."/>
            <person name="Pope W.H."/>
            <person name="Jacobs-Sera D."/>
            <person name="Hendrix R.W."/>
            <person name="Hatfull G.F."/>
        </authorList>
    </citation>
    <scope>NUCLEOTIDE SEQUENCE [LARGE SCALE GENOMIC DNA]</scope>
    <source>
        <strain evidence="2 3">DSM 27710</strain>
    </source>
</reference>
<dbReference type="PATRIC" id="fig|1391653.3.peg.3716"/>
<gene>
    <name evidence="2" type="ORF">AKJ08_3559</name>
</gene>
<name>A0A0K1PI30_9BACT</name>
<dbReference type="GO" id="GO:0061463">
    <property type="term" value="F:O-acetyl-ADP-ribose deacetylase activity"/>
    <property type="evidence" value="ECO:0007669"/>
    <property type="project" value="TreeGrafter"/>
</dbReference>
<accession>A0A0K1PI30</accession>
<dbReference type="CDD" id="cd02908">
    <property type="entry name" value="Macro_OAADPr_deacetylase"/>
    <property type="match status" value="1"/>
</dbReference>
<dbReference type="NCBIfam" id="NF001664">
    <property type="entry name" value="PRK00431.1-6"/>
    <property type="match status" value="1"/>
</dbReference>
<evidence type="ECO:0000313" key="2">
    <source>
        <dbReference type="EMBL" id="AKU93172.1"/>
    </source>
</evidence>
<dbReference type="InterPro" id="IPR002589">
    <property type="entry name" value="Macro_dom"/>
</dbReference>
<dbReference type="SMART" id="SM00506">
    <property type="entry name" value="A1pp"/>
    <property type="match status" value="1"/>
</dbReference>
<feature type="domain" description="Macro" evidence="1">
    <location>
        <begin position="8"/>
        <end position="187"/>
    </location>
</feature>
<dbReference type="PANTHER" id="PTHR11106:SF27">
    <property type="entry name" value="MACRO DOMAIN-CONTAINING PROTEIN"/>
    <property type="match status" value="1"/>
</dbReference>
<evidence type="ECO:0000259" key="1">
    <source>
        <dbReference type="PROSITE" id="PS51154"/>
    </source>
</evidence>
<protein>
    <submittedName>
        <fullName evidence="2">Putative ADP-ribose binding module</fullName>
    </submittedName>
</protein>
<evidence type="ECO:0000313" key="3">
    <source>
        <dbReference type="Proteomes" id="UP000055590"/>
    </source>
</evidence>
<dbReference type="SUPFAM" id="SSF52949">
    <property type="entry name" value="Macro domain-like"/>
    <property type="match status" value="1"/>
</dbReference>
<dbReference type="Gene3D" id="3.40.220.10">
    <property type="entry name" value="Leucine Aminopeptidase, subunit E, domain 1"/>
    <property type="match status" value="1"/>
</dbReference>
<dbReference type="STRING" id="1391653.AKJ08_3559"/>
<proteinExistence type="predicted"/>
<dbReference type="Proteomes" id="UP000055590">
    <property type="component" value="Chromosome"/>
</dbReference>
<sequence length="188" mass="20540">MLRLRLRGGLRMGELFLGGRIELLQGDLTKLEVDALVNAANRTLLGGAGLDAAVHRAAGPELLEATRKLGGAAPGEAKITEGFRLPARYVIHAVGPIWHGGKQGEPELLASCYRRSLELARDHELASIAFPAISTGAYRYPVEEATEIALRETRAFLEANALPNRVIFCCFSRYDLDVYRKLASRLLS</sequence>
<dbReference type="Pfam" id="PF01661">
    <property type="entry name" value="Macro"/>
    <property type="match status" value="1"/>
</dbReference>
<dbReference type="InterPro" id="IPR043472">
    <property type="entry name" value="Macro_dom-like"/>
</dbReference>
<dbReference type="PANTHER" id="PTHR11106">
    <property type="entry name" value="GANGLIOSIDE INDUCED DIFFERENTIATION ASSOCIATED PROTEIN 2-RELATED"/>
    <property type="match status" value="1"/>
</dbReference>
<dbReference type="PROSITE" id="PS51154">
    <property type="entry name" value="MACRO"/>
    <property type="match status" value="1"/>
</dbReference>
<dbReference type="KEGG" id="vin:AKJ08_3559"/>
<dbReference type="AlphaFoldDB" id="A0A0K1PI30"/>
<keyword evidence="3" id="KW-1185">Reference proteome</keyword>
<organism evidence="2 3">
    <name type="scientific">Vulgatibacter incomptus</name>
    <dbReference type="NCBI Taxonomy" id="1391653"/>
    <lineage>
        <taxon>Bacteria</taxon>
        <taxon>Pseudomonadati</taxon>
        <taxon>Myxococcota</taxon>
        <taxon>Myxococcia</taxon>
        <taxon>Myxococcales</taxon>
        <taxon>Cystobacterineae</taxon>
        <taxon>Vulgatibacteraceae</taxon>
        <taxon>Vulgatibacter</taxon>
    </lineage>
</organism>
<dbReference type="EMBL" id="CP012332">
    <property type="protein sequence ID" value="AKU93172.1"/>
    <property type="molecule type" value="Genomic_DNA"/>
</dbReference>